<evidence type="ECO:0000313" key="1">
    <source>
        <dbReference type="EMBL" id="GAI81838.1"/>
    </source>
</evidence>
<dbReference type="EMBL" id="BARW01013618">
    <property type="protein sequence ID" value="GAI81838.1"/>
    <property type="molecule type" value="Genomic_DNA"/>
</dbReference>
<organism evidence="1">
    <name type="scientific">marine sediment metagenome</name>
    <dbReference type="NCBI Taxonomy" id="412755"/>
    <lineage>
        <taxon>unclassified sequences</taxon>
        <taxon>metagenomes</taxon>
        <taxon>ecological metagenomes</taxon>
    </lineage>
</organism>
<sequence>GEGVAKITVSYTEGAVTKIDEIIVKVNPVLLDSIVVLPETMDLLVGESKTITSVTAHYNDESTKVVDLEECTYTLGLSNIANVVKVSESGKISAFNPGIARVVVTYKGKTDIVLVTVKPVLLTSIEVDP</sequence>
<dbReference type="Gene3D" id="2.60.40.1080">
    <property type="match status" value="1"/>
</dbReference>
<dbReference type="AlphaFoldDB" id="X1RMG4"/>
<gene>
    <name evidence="1" type="ORF">S12H4_24820</name>
</gene>
<reference evidence="1" key="1">
    <citation type="journal article" date="2014" name="Front. Microbiol.">
        <title>High frequency of phylogenetically diverse reductive dehalogenase-homologous genes in deep subseafloor sedimentary metagenomes.</title>
        <authorList>
            <person name="Kawai M."/>
            <person name="Futagami T."/>
            <person name="Toyoda A."/>
            <person name="Takaki Y."/>
            <person name="Nishi S."/>
            <person name="Hori S."/>
            <person name="Arai W."/>
            <person name="Tsubouchi T."/>
            <person name="Morono Y."/>
            <person name="Uchiyama I."/>
            <person name="Ito T."/>
            <person name="Fujiyama A."/>
            <person name="Inagaki F."/>
            <person name="Takami H."/>
        </authorList>
    </citation>
    <scope>NUCLEOTIDE SEQUENCE</scope>
    <source>
        <strain evidence="1">Expedition CK06-06</strain>
    </source>
</reference>
<name>X1RMG4_9ZZZZ</name>
<evidence type="ECO:0008006" key="2">
    <source>
        <dbReference type="Google" id="ProtNLM"/>
    </source>
</evidence>
<comment type="caution">
    <text evidence="1">The sequence shown here is derived from an EMBL/GenBank/DDBJ whole genome shotgun (WGS) entry which is preliminary data.</text>
</comment>
<proteinExistence type="predicted"/>
<protein>
    <recommendedName>
        <fullName evidence="2">BIG2 domain-containing protein</fullName>
    </recommendedName>
</protein>
<feature type="non-terminal residue" evidence="1">
    <location>
        <position position="1"/>
    </location>
</feature>
<accession>X1RMG4</accession>